<name>A0A418X0H1_9BURK</name>
<dbReference type="Gene3D" id="3.30.720.160">
    <property type="entry name" value="Bifunctional DNA primase/polymerase, N-terminal"/>
    <property type="match status" value="1"/>
</dbReference>
<dbReference type="RefSeq" id="WP_119738153.1">
    <property type="nucleotide sequence ID" value="NZ_QYUN01000002.1"/>
</dbReference>
<protein>
    <submittedName>
        <fullName evidence="2">DUF3987 domain-containing protein</fullName>
    </submittedName>
</protein>
<dbReference type="CDD" id="cd04859">
    <property type="entry name" value="Prim_Pol"/>
    <property type="match status" value="1"/>
</dbReference>
<gene>
    <name evidence="2" type="ORF">D3870_08130</name>
</gene>
<evidence type="ECO:0000259" key="1">
    <source>
        <dbReference type="SMART" id="SM00943"/>
    </source>
</evidence>
<keyword evidence="3" id="KW-1185">Reference proteome</keyword>
<dbReference type="Pfam" id="PF13148">
    <property type="entry name" value="DUF3987"/>
    <property type="match status" value="1"/>
</dbReference>
<accession>A0A418X0H1</accession>
<dbReference type="SUPFAM" id="SSF56747">
    <property type="entry name" value="Prim-pol domain"/>
    <property type="match status" value="1"/>
</dbReference>
<dbReference type="InterPro" id="IPR015330">
    <property type="entry name" value="DNA_primase/pol_bifunc_N"/>
</dbReference>
<comment type="caution">
    <text evidence="2">The sequence shown here is derived from an EMBL/GenBank/DDBJ whole genome shotgun (WGS) entry which is preliminary data.</text>
</comment>
<dbReference type="Proteomes" id="UP000285190">
    <property type="component" value="Unassembled WGS sequence"/>
</dbReference>
<organism evidence="2 3">
    <name type="scientific">Noviherbaspirillum cavernae</name>
    <dbReference type="NCBI Taxonomy" id="2320862"/>
    <lineage>
        <taxon>Bacteria</taxon>
        <taxon>Pseudomonadati</taxon>
        <taxon>Pseudomonadota</taxon>
        <taxon>Betaproteobacteria</taxon>
        <taxon>Burkholderiales</taxon>
        <taxon>Oxalobacteraceae</taxon>
        <taxon>Noviherbaspirillum</taxon>
    </lineage>
</organism>
<dbReference type="SMART" id="SM00943">
    <property type="entry name" value="Prim-Pol"/>
    <property type="match status" value="1"/>
</dbReference>
<proteinExistence type="predicted"/>
<feature type="domain" description="DNA primase/polymerase bifunctional N-terminal" evidence="1">
    <location>
        <begin position="19"/>
        <end position="187"/>
    </location>
</feature>
<evidence type="ECO:0000313" key="3">
    <source>
        <dbReference type="Proteomes" id="UP000285190"/>
    </source>
</evidence>
<dbReference type="EMBL" id="QYUN01000002">
    <property type="protein sequence ID" value="RJG05987.1"/>
    <property type="molecule type" value="Genomic_DNA"/>
</dbReference>
<evidence type="ECO:0000313" key="2">
    <source>
        <dbReference type="EMBL" id="RJG05987.1"/>
    </source>
</evidence>
<dbReference type="Pfam" id="PF09250">
    <property type="entry name" value="Prim-Pol"/>
    <property type="match status" value="1"/>
</dbReference>
<sequence length="812" mass="89447">MKASDALVTNPSSPFARNAQRYIDNGLPVIPIAPGTKRPGEYAGGKWRGMSEWQKYSTHLPTELELDFWHAWPDAGMGLLTGALAGVVAIDIDTEDKAILAKIHAILPPSPVRKMGRKGYTAFYRFRGEVNKSWRVNSQPVMDLLAEGRQTLMPGTLHPDGMTYVWLTEDTLDNFELDRLPQLPGNFIELMNRLVEPLMTTDDKKYLRNAVMPADPAGEIQTGNGFVAAFFRRINTEALNRLDEWVPRFIPGAKPNAIGYRCRAFWRNAQNMNVGIARSGIRDFGGEYGMTAIDLVMHAQNVTFAQAVEALRLALNIPTGDELTMTVNGKAMTPDPDPAPAQVVARPRADRDPLLVERERQLAKVEQQEAAVEDAKGPPDFILQPPGMLGRIVGWMAQTAPKYQPELFVAAAIAVGAAAMGRLYRSDHGNFTSLFIVMVALSGEGKEHPQQCVTRLLSAAGLDKVIAGAGYTSSSAVISALMRTPSHVAIIDEVGKLLKFSRALGQSNSEAAIDKLVEVFGKCDGVMKPQNYSMTGLTPQQAANLSDRVVHNPVVSLLGATTPATFYQALTDDLVREGFLGRVITVQSKMPRQMARMVKAAPPPEDAVVWCKSLVSDAAEHGDLVTQMNPLMPATPVTMAFTPESVALLEAFEKELTFHLKPRYESTGLDNLLVRTREKAMRLSMIVAKAMNAPKDNQIRAEAADWAIKYVRHYDLQVIESVQVERSETIIEAQIKKLVGFIGRARNLEDKESDRRVLQKGGMPRSKLMRAMKMDKRTFDNVVDTAIEQGLISKTEGIPALDYAGVVYWLRA</sequence>
<dbReference type="InterPro" id="IPR025048">
    <property type="entry name" value="DUF3987"/>
</dbReference>
<dbReference type="AlphaFoldDB" id="A0A418X0H1"/>
<reference evidence="2 3" key="1">
    <citation type="submission" date="2018-09" db="EMBL/GenBank/DDBJ databases">
        <authorList>
            <person name="Zhu H."/>
        </authorList>
    </citation>
    <scope>NUCLEOTIDE SEQUENCE [LARGE SCALE GENOMIC DNA]</scope>
    <source>
        <strain evidence="2 3">K2R10-39</strain>
    </source>
</reference>